<sequence>MSRTHRWMVIGGVLMALWLTARMGFPGKGSSMSEPSLRPPTPTLPAPPASPAPAVPSPAPRRALVIEVFRLHPDGPLYEGDRLSFEVRIRNTAPASIASGRVEIRRMGPGAEEILAEALLPELPPGGSHTTTWTWVWEAPFAGPLTLTAVARPGEEALPIGDRITRTVLLRPREQLPEAERQARWAQAESRCCVHHYLTGTATEAGRRQRMQWADEAEAAVRARLGLPARLPTHIVWIPRLLGHGGFTVGDSLILTDPLSDRLPADVPTILRHELTHRMTCVWLEREDCLAHLPSFILEGLAVFVAGGHYRPEPLTQRAAALLLMGGWIPLERLVEDFYAHPHEIGYLEAGAFVEELVREGGWPRFRAFLQAMERRPGESDREVLDRALQAVYHQDIRTLEARWRQRLQASPVDPAQIADLRFTVAFYEALRAYQRAYDPSAYFLNAWLPDWRQAVREGIVADFMREPEDPEGRRIWGQLQEARRRGLAGDPDGAREILQALCHALRCPEGALLQDGKAKEGRIPSLQR</sequence>
<protein>
    <submittedName>
        <fullName evidence="2">Uncharacterized protein</fullName>
    </submittedName>
</protein>
<feature type="region of interest" description="Disordered" evidence="1">
    <location>
        <begin position="28"/>
        <end position="57"/>
    </location>
</feature>
<dbReference type="EMBL" id="BEHY01000089">
    <property type="protein sequence ID" value="GBD09981.1"/>
    <property type="molecule type" value="Genomic_DNA"/>
</dbReference>
<dbReference type="Gene3D" id="2.60.40.10">
    <property type="entry name" value="Immunoglobulins"/>
    <property type="match status" value="1"/>
</dbReference>
<evidence type="ECO:0000313" key="3">
    <source>
        <dbReference type="Proteomes" id="UP000236642"/>
    </source>
</evidence>
<evidence type="ECO:0000256" key="1">
    <source>
        <dbReference type="SAM" id="MobiDB-lite"/>
    </source>
</evidence>
<evidence type="ECO:0000313" key="2">
    <source>
        <dbReference type="EMBL" id="GBD09981.1"/>
    </source>
</evidence>
<proteinExistence type="predicted"/>
<accession>A0A2H5Y989</accession>
<reference evidence="3" key="1">
    <citation type="submission" date="2017-09" db="EMBL/GenBank/DDBJ databases">
        <title>Metaegenomics of thermophilic ammonia-oxidizing enrichment culture.</title>
        <authorList>
            <person name="Kato S."/>
            <person name="Suzuki K."/>
        </authorList>
    </citation>
    <scope>NUCLEOTIDE SEQUENCE [LARGE SCALE GENOMIC DNA]</scope>
</reference>
<dbReference type="Proteomes" id="UP000236642">
    <property type="component" value="Unassembled WGS sequence"/>
</dbReference>
<comment type="caution">
    <text evidence="2">The sequence shown here is derived from an EMBL/GenBank/DDBJ whole genome shotgun (WGS) entry which is preliminary data.</text>
</comment>
<organism evidence="2 3">
    <name type="scientific">Candidatus Thermoflexus japonica</name>
    <dbReference type="NCBI Taxonomy" id="2035417"/>
    <lineage>
        <taxon>Bacteria</taxon>
        <taxon>Bacillati</taxon>
        <taxon>Chloroflexota</taxon>
        <taxon>Thermoflexia</taxon>
        <taxon>Thermoflexales</taxon>
        <taxon>Thermoflexaceae</taxon>
        <taxon>Thermoflexus</taxon>
    </lineage>
</organism>
<name>A0A2H5Y989_9CHLR</name>
<dbReference type="InterPro" id="IPR013783">
    <property type="entry name" value="Ig-like_fold"/>
</dbReference>
<gene>
    <name evidence="2" type="ORF">HRbin22_02244</name>
</gene>
<feature type="compositionally biased region" description="Pro residues" evidence="1">
    <location>
        <begin position="37"/>
        <end position="57"/>
    </location>
</feature>
<dbReference type="AlphaFoldDB" id="A0A2H5Y989"/>